<accession>A0ABR1C231</accession>
<gene>
    <name evidence="2" type="primary">Necator_chrI.g4028</name>
    <name evidence="2" type="ORF">RB195_007899</name>
</gene>
<name>A0ABR1C231_NECAM</name>
<sequence>MSTGIPSRKLTDKLGQPRSGAANLLRAAICKFHKRGGRCEGGGAAIAQRRVRGPFVDGRTDERDGQSLANWPPPTDHRSSSAADHCFLRDSSASAFIHLFSGSVFRMLNPIS</sequence>
<dbReference type="Proteomes" id="UP001303046">
    <property type="component" value="Unassembled WGS sequence"/>
</dbReference>
<evidence type="ECO:0000313" key="2">
    <source>
        <dbReference type="EMBL" id="KAK6731712.1"/>
    </source>
</evidence>
<dbReference type="EMBL" id="JAVFWL010000001">
    <property type="protein sequence ID" value="KAK6731712.1"/>
    <property type="molecule type" value="Genomic_DNA"/>
</dbReference>
<proteinExistence type="predicted"/>
<evidence type="ECO:0000256" key="1">
    <source>
        <dbReference type="SAM" id="MobiDB-lite"/>
    </source>
</evidence>
<organism evidence="2 3">
    <name type="scientific">Necator americanus</name>
    <name type="common">Human hookworm</name>
    <dbReference type="NCBI Taxonomy" id="51031"/>
    <lineage>
        <taxon>Eukaryota</taxon>
        <taxon>Metazoa</taxon>
        <taxon>Ecdysozoa</taxon>
        <taxon>Nematoda</taxon>
        <taxon>Chromadorea</taxon>
        <taxon>Rhabditida</taxon>
        <taxon>Rhabditina</taxon>
        <taxon>Rhabditomorpha</taxon>
        <taxon>Strongyloidea</taxon>
        <taxon>Ancylostomatidae</taxon>
        <taxon>Bunostominae</taxon>
        <taxon>Necator</taxon>
    </lineage>
</organism>
<comment type="caution">
    <text evidence="2">The sequence shown here is derived from an EMBL/GenBank/DDBJ whole genome shotgun (WGS) entry which is preliminary data.</text>
</comment>
<evidence type="ECO:0000313" key="3">
    <source>
        <dbReference type="Proteomes" id="UP001303046"/>
    </source>
</evidence>
<protein>
    <submittedName>
        <fullName evidence="2">Uncharacterized protein</fullName>
    </submittedName>
</protein>
<feature type="region of interest" description="Disordered" evidence="1">
    <location>
        <begin position="56"/>
        <end position="82"/>
    </location>
</feature>
<keyword evidence="3" id="KW-1185">Reference proteome</keyword>
<reference evidence="2 3" key="1">
    <citation type="submission" date="2023-08" db="EMBL/GenBank/DDBJ databases">
        <title>A Necator americanus chromosomal reference genome.</title>
        <authorList>
            <person name="Ilik V."/>
            <person name="Petrzelkova K.J."/>
            <person name="Pardy F."/>
            <person name="Fuh T."/>
            <person name="Niatou-Singa F.S."/>
            <person name="Gouil Q."/>
            <person name="Baker L."/>
            <person name="Ritchie M.E."/>
            <person name="Jex A.R."/>
            <person name="Gazzola D."/>
            <person name="Li H."/>
            <person name="Toshio Fujiwara R."/>
            <person name="Zhan B."/>
            <person name="Aroian R.V."/>
            <person name="Pafco B."/>
            <person name="Schwarz E.M."/>
        </authorList>
    </citation>
    <scope>NUCLEOTIDE SEQUENCE [LARGE SCALE GENOMIC DNA]</scope>
    <source>
        <strain evidence="2 3">Aroian</strain>
        <tissue evidence="2">Whole animal</tissue>
    </source>
</reference>